<reference evidence="7" key="2">
    <citation type="journal article" date="2021" name="Sci. Rep.">
        <title>The distribution of antibiotic resistance genes in chicken gut microbiota commensals.</title>
        <authorList>
            <person name="Juricova H."/>
            <person name="Matiasovicova J."/>
            <person name="Kubasova T."/>
            <person name="Cejkova D."/>
            <person name="Rychlik I."/>
        </authorList>
    </citation>
    <scope>NUCLEOTIDE SEQUENCE</scope>
    <source>
        <strain evidence="7">An582</strain>
    </source>
</reference>
<evidence type="ECO:0000256" key="2">
    <source>
        <dbReference type="ARBA" id="ARBA00022723"/>
    </source>
</evidence>
<dbReference type="Pfam" id="PF04055">
    <property type="entry name" value="Radical_SAM"/>
    <property type="match status" value="1"/>
</dbReference>
<dbReference type="PANTHER" id="PTHR43728">
    <property type="entry name" value="SLR0304 PROTEIN"/>
    <property type="match status" value="1"/>
</dbReference>
<evidence type="ECO:0000313" key="7">
    <source>
        <dbReference type="EMBL" id="MBM6948196.1"/>
    </source>
</evidence>
<keyword evidence="2" id="KW-0479">Metal-binding</keyword>
<keyword evidence="1" id="KW-0949">S-adenosyl-L-methionine</keyword>
<reference evidence="7" key="1">
    <citation type="submission" date="2020-08" db="EMBL/GenBank/DDBJ databases">
        <authorList>
            <person name="Cejkova D."/>
            <person name="Kubasova T."/>
            <person name="Jahodarova E."/>
            <person name="Rychlik I."/>
        </authorList>
    </citation>
    <scope>NUCLEOTIDE SEQUENCE</scope>
    <source>
        <strain evidence="7">An582</strain>
    </source>
</reference>
<dbReference type="Gene3D" id="3.20.20.70">
    <property type="entry name" value="Aldolase class I"/>
    <property type="match status" value="1"/>
</dbReference>
<dbReference type="Proteomes" id="UP000705508">
    <property type="component" value="Unassembled WGS sequence"/>
</dbReference>
<comment type="caution">
    <text evidence="7">The sequence shown here is derived from an EMBL/GenBank/DDBJ whole genome shotgun (WGS) entry which is preliminary data.</text>
</comment>
<evidence type="ECO:0000256" key="1">
    <source>
        <dbReference type="ARBA" id="ARBA00022691"/>
    </source>
</evidence>
<dbReference type="SFLD" id="SFLDS00029">
    <property type="entry name" value="Radical_SAM"/>
    <property type="match status" value="1"/>
</dbReference>
<name>A0A938XB27_9CLOT</name>
<evidence type="ECO:0000259" key="6">
    <source>
        <dbReference type="Pfam" id="PF12345"/>
    </source>
</evidence>
<dbReference type="EMBL" id="JACJKS010000006">
    <property type="protein sequence ID" value="MBM6948196.1"/>
    <property type="molecule type" value="Genomic_DNA"/>
</dbReference>
<accession>A0A938XB27</accession>
<dbReference type="RefSeq" id="WP_204906220.1">
    <property type="nucleotide sequence ID" value="NZ_JACJKS010000006.1"/>
</dbReference>
<dbReference type="InterPro" id="IPR013785">
    <property type="entry name" value="Aldolase_TIM"/>
</dbReference>
<protein>
    <submittedName>
        <fullName evidence="7">Arsenosugar biosynthesis radical SAM protein ArsS</fullName>
    </submittedName>
</protein>
<sequence>MNQALKDVEELTNIPAFADRITEEEYGYTTDSLDVMQINVGRRCNLACKHCHVEAGPARTEVMDRSVMEACLAVAREQQVGTIDITGGAPEMNPDFEWLVAESCKICSHVIVRTNLVILKEEAYRHLPKFYADHRVNIVCSLPYYRAKEMDRVRGSGTFDKAVEVIQELNALGYGKEDGLELDMVYNPAGAFFPPAQDAMEKEYKKKLWDDYGIVFNNLFTITNNPMGRFEAFLKRTGNLESYMKKLSDAFNPGTLPGLMCRYQISVGYDGQVYDCDFNQAADLPVLTGETIFDMAGRPYQKRKICLANHCYGCTAGQGSSCGGATE</sequence>
<dbReference type="PANTHER" id="PTHR43728:SF1">
    <property type="entry name" value="FE-S OXIDOREDUCTASE"/>
    <property type="match status" value="1"/>
</dbReference>
<gene>
    <name evidence="7" type="primary">arsS</name>
    <name evidence="7" type="ORF">H6A20_05930</name>
</gene>
<dbReference type="SUPFAM" id="SSF102114">
    <property type="entry name" value="Radical SAM enzymes"/>
    <property type="match status" value="1"/>
</dbReference>
<evidence type="ECO:0000256" key="3">
    <source>
        <dbReference type="ARBA" id="ARBA00023004"/>
    </source>
</evidence>
<organism evidence="7 8">
    <name type="scientific">Mordavella massiliensis</name>
    <dbReference type="NCBI Taxonomy" id="1871024"/>
    <lineage>
        <taxon>Bacteria</taxon>
        <taxon>Bacillati</taxon>
        <taxon>Bacillota</taxon>
        <taxon>Clostridia</taxon>
        <taxon>Eubacteriales</taxon>
        <taxon>Clostridiaceae</taxon>
        <taxon>Mordavella</taxon>
    </lineage>
</organism>
<keyword evidence="3" id="KW-0408">Iron</keyword>
<dbReference type="CDD" id="cd01335">
    <property type="entry name" value="Radical_SAM"/>
    <property type="match status" value="1"/>
</dbReference>
<dbReference type="InterPro" id="IPR026351">
    <property type="entry name" value="rSAM_ArsS-like"/>
</dbReference>
<evidence type="ECO:0000259" key="5">
    <source>
        <dbReference type="Pfam" id="PF04055"/>
    </source>
</evidence>
<proteinExistence type="predicted"/>
<keyword evidence="4" id="KW-0411">Iron-sulfur</keyword>
<dbReference type="GO" id="GO:0051536">
    <property type="term" value="F:iron-sulfur cluster binding"/>
    <property type="evidence" value="ECO:0007669"/>
    <property type="project" value="UniProtKB-KW"/>
</dbReference>
<evidence type="ECO:0000256" key="4">
    <source>
        <dbReference type="ARBA" id="ARBA00023014"/>
    </source>
</evidence>
<dbReference type="GO" id="GO:0046872">
    <property type="term" value="F:metal ion binding"/>
    <property type="evidence" value="ECO:0007669"/>
    <property type="project" value="UniProtKB-KW"/>
</dbReference>
<dbReference type="NCBIfam" id="TIGR04167">
    <property type="entry name" value="rSAM_SeCys"/>
    <property type="match status" value="1"/>
</dbReference>
<dbReference type="SFLD" id="SFLDG01067">
    <property type="entry name" value="SPASM/twitch_domain_containing"/>
    <property type="match status" value="1"/>
</dbReference>
<feature type="domain" description="Radical SAM core" evidence="5">
    <location>
        <begin position="38"/>
        <end position="174"/>
    </location>
</feature>
<dbReference type="InterPro" id="IPR007197">
    <property type="entry name" value="rSAM"/>
</dbReference>
<dbReference type="InterPro" id="IPR024521">
    <property type="entry name" value="ArsS-like_C"/>
</dbReference>
<dbReference type="InterPro" id="IPR058240">
    <property type="entry name" value="rSAM_sf"/>
</dbReference>
<dbReference type="Pfam" id="PF12345">
    <property type="entry name" value="DUF3641"/>
    <property type="match status" value="1"/>
</dbReference>
<evidence type="ECO:0000313" key="8">
    <source>
        <dbReference type="Proteomes" id="UP000705508"/>
    </source>
</evidence>
<dbReference type="GO" id="GO:0003824">
    <property type="term" value="F:catalytic activity"/>
    <property type="evidence" value="ECO:0007669"/>
    <property type="project" value="InterPro"/>
</dbReference>
<feature type="domain" description="Arsenosugar biosynthesis radical SAM protein ArsS-like C-terminal" evidence="6">
    <location>
        <begin position="194"/>
        <end position="325"/>
    </location>
</feature>
<dbReference type="AlphaFoldDB" id="A0A938XB27"/>